<sequence>MLSTNRLSSSDSNISYGSSSSGSRRGRSVSRSSDITDLEFMTSKERLFDFIQRNKEQEYGTHIEPLCPRIKRIQTGLQSRSQTPPSDVEEDELSNLERLAKKGSKKKFFEFFRKEPSEAKYEYAQHNKAASNLDTVFKDMEHNQVLLSIHNKNVTALIYAYILDKFDKDYRDSKGNNYLHWGVRTEDEYVVKTLLLFVENSIALLEEPNNKGKTPLDYIEPNSAIFELLNRYSGKIYESDEIDAEKKFQNEMIDKLTEERLEMITKESKILVSLDGGGIRGLCTLQMLRTLDDIMGPEYNFWDNVDWTYGTSTGGIISCLLSTKNCFHNAIKAYLSIKNKVFADAKISYLSLGTYKSNTVETLLKECYGENTSMSELDNRKKVAVTSAYKKGNNDLKLYLFRNFELESDKNEKTKFDGKDLGYMDPKEEKVWRAVRCTSAAPYYFESFGKFADGALFCNNPSLELMTDYFRYNHVEDVNTNGRLTINPADDIACLISFGTSEAATTSTDIDSTLHLLYDKKEINILEIVKRMARILFMLLNLQCFI</sequence>
<keyword evidence="8" id="KW-1185">Reference proteome</keyword>
<dbReference type="Proteomes" id="UP000038045">
    <property type="component" value="Unplaced"/>
</dbReference>
<evidence type="ECO:0000256" key="5">
    <source>
        <dbReference type="PROSITE-ProRule" id="PRU01161"/>
    </source>
</evidence>
<accession>A0A0N4ZDU8</accession>
<dbReference type="GO" id="GO:2000304">
    <property type="term" value="P:positive regulation of ceramide biosynthetic process"/>
    <property type="evidence" value="ECO:0007669"/>
    <property type="project" value="TreeGrafter"/>
</dbReference>
<evidence type="ECO:0000256" key="2">
    <source>
        <dbReference type="ARBA" id="ARBA00022801"/>
    </source>
</evidence>
<feature type="active site" description="Nucleophile" evidence="5">
    <location>
        <position position="312"/>
    </location>
</feature>
<dbReference type="GO" id="GO:0016042">
    <property type="term" value="P:lipid catabolic process"/>
    <property type="evidence" value="ECO:0007669"/>
    <property type="project" value="UniProtKB-UniRule"/>
</dbReference>
<evidence type="ECO:0000313" key="8">
    <source>
        <dbReference type="Proteomes" id="UP000038045"/>
    </source>
</evidence>
<evidence type="ECO:0000256" key="1">
    <source>
        <dbReference type="ARBA" id="ARBA00022737"/>
    </source>
</evidence>
<dbReference type="PANTHER" id="PTHR24139">
    <property type="entry name" value="CALCIUM-INDEPENDENT PHOSPHOLIPASE A2"/>
    <property type="match status" value="1"/>
</dbReference>
<keyword evidence="1" id="KW-0677">Repeat</keyword>
<dbReference type="InterPro" id="IPR047148">
    <property type="entry name" value="PLPL9"/>
</dbReference>
<proteinExistence type="predicted"/>
<evidence type="ECO:0000313" key="9">
    <source>
        <dbReference type="WBParaSite" id="PTRK_0000575400.1"/>
    </source>
</evidence>
<keyword evidence="5" id="KW-0442">Lipid degradation</keyword>
<dbReference type="GO" id="GO:0052816">
    <property type="term" value="F:long-chain fatty acyl-CoA hydrolase activity"/>
    <property type="evidence" value="ECO:0007669"/>
    <property type="project" value="TreeGrafter"/>
</dbReference>
<organism evidence="8 9">
    <name type="scientific">Parastrongyloides trichosuri</name>
    <name type="common">Possum-specific nematode worm</name>
    <dbReference type="NCBI Taxonomy" id="131310"/>
    <lineage>
        <taxon>Eukaryota</taxon>
        <taxon>Metazoa</taxon>
        <taxon>Ecdysozoa</taxon>
        <taxon>Nematoda</taxon>
        <taxon>Chromadorea</taxon>
        <taxon>Rhabditida</taxon>
        <taxon>Tylenchina</taxon>
        <taxon>Panagrolaimomorpha</taxon>
        <taxon>Strongyloidoidea</taxon>
        <taxon>Strongyloididae</taxon>
        <taxon>Parastrongyloides</taxon>
    </lineage>
</organism>
<feature type="short sequence motif" description="GXGXXG" evidence="5">
    <location>
        <begin position="276"/>
        <end position="281"/>
    </location>
</feature>
<dbReference type="InterPro" id="IPR016035">
    <property type="entry name" value="Acyl_Trfase/lysoPLipase"/>
</dbReference>
<reference evidence="9" key="1">
    <citation type="submission" date="2017-02" db="UniProtKB">
        <authorList>
            <consortium name="WormBaseParasite"/>
        </authorList>
    </citation>
    <scope>IDENTIFICATION</scope>
</reference>
<evidence type="ECO:0000256" key="3">
    <source>
        <dbReference type="ARBA" id="ARBA00023043"/>
    </source>
</evidence>
<dbReference type="GO" id="GO:0005739">
    <property type="term" value="C:mitochondrion"/>
    <property type="evidence" value="ECO:0007669"/>
    <property type="project" value="TreeGrafter"/>
</dbReference>
<name>A0A0N4ZDU8_PARTI</name>
<keyword evidence="3" id="KW-0040">ANK repeat</keyword>
<dbReference type="InterPro" id="IPR036770">
    <property type="entry name" value="Ankyrin_rpt-contain_sf"/>
</dbReference>
<dbReference type="WBParaSite" id="PTRK_0000575400.1">
    <property type="protein sequence ID" value="PTRK_0000575400.1"/>
    <property type="gene ID" value="PTRK_0000575400"/>
</dbReference>
<evidence type="ECO:0000256" key="6">
    <source>
        <dbReference type="SAM" id="MobiDB-lite"/>
    </source>
</evidence>
<dbReference type="Gene3D" id="1.25.40.20">
    <property type="entry name" value="Ankyrin repeat-containing domain"/>
    <property type="match status" value="1"/>
</dbReference>
<dbReference type="STRING" id="131310.A0A0N4ZDU8"/>
<keyword evidence="2 5" id="KW-0378">Hydrolase</keyword>
<feature type="compositionally biased region" description="Low complexity" evidence="6">
    <location>
        <begin position="8"/>
        <end position="33"/>
    </location>
</feature>
<dbReference type="Gene3D" id="3.40.1090.10">
    <property type="entry name" value="Cytosolic phospholipase A2 catalytic domain"/>
    <property type="match status" value="1"/>
</dbReference>
<feature type="short sequence motif" description="DGA/G" evidence="5">
    <location>
        <begin position="453"/>
        <end position="455"/>
    </location>
</feature>
<dbReference type="SUPFAM" id="SSF52151">
    <property type="entry name" value="FabD/lysophospholipase-like"/>
    <property type="match status" value="1"/>
</dbReference>
<feature type="region of interest" description="Disordered" evidence="6">
    <location>
        <begin position="1"/>
        <end position="33"/>
    </location>
</feature>
<feature type="domain" description="PNPLA" evidence="7">
    <location>
        <begin position="272"/>
        <end position="466"/>
    </location>
</feature>
<dbReference type="Pfam" id="PF01734">
    <property type="entry name" value="Patatin"/>
    <property type="match status" value="1"/>
</dbReference>
<dbReference type="PANTHER" id="PTHR24139:SF34">
    <property type="entry name" value="85_88 KDA CALCIUM-INDEPENDENT PHOSPHOLIPASE A2"/>
    <property type="match status" value="1"/>
</dbReference>
<feature type="active site" description="Proton acceptor" evidence="5">
    <location>
        <position position="453"/>
    </location>
</feature>
<dbReference type="SUPFAM" id="SSF48403">
    <property type="entry name" value="Ankyrin repeat"/>
    <property type="match status" value="1"/>
</dbReference>
<dbReference type="AlphaFoldDB" id="A0A0N4ZDU8"/>
<protein>
    <submittedName>
        <fullName evidence="9">PNPLA domain-containing protein</fullName>
    </submittedName>
</protein>
<dbReference type="GO" id="GO:0047499">
    <property type="term" value="F:calcium-independent phospholipase A2 activity"/>
    <property type="evidence" value="ECO:0007669"/>
    <property type="project" value="InterPro"/>
</dbReference>
<keyword evidence="4 5" id="KW-0443">Lipid metabolism</keyword>
<evidence type="ECO:0000259" key="7">
    <source>
        <dbReference type="PROSITE" id="PS51635"/>
    </source>
</evidence>
<evidence type="ECO:0000256" key="4">
    <source>
        <dbReference type="ARBA" id="ARBA00023098"/>
    </source>
</evidence>
<dbReference type="PROSITE" id="PS51635">
    <property type="entry name" value="PNPLA"/>
    <property type="match status" value="1"/>
</dbReference>
<feature type="short sequence motif" description="GXSXG" evidence="5">
    <location>
        <begin position="310"/>
        <end position="314"/>
    </location>
</feature>
<dbReference type="InterPro" id="IPR002641">
    <property type="entry name" value="PNPLA_dom"/>
</dbReference>